<feature type="non-terminal residue" evidence="3">
    <location>
        <position position="1"/>
    </location>
</feature>
<reference evidence="3" key="1">
    <citation type="submission" date="2019-12" db="EMBL/GenBank/DDBJ databases">
        <authorList>
            <person name="Scholes J."/>
        </authorList>
    </citation>
    <scope>NUCLEOTIDE SEQUENCE</scope>
</reference>
<sequence length="291" mass="33399">EKITALESFRRISPLDADELLGELKTFEINNNYDKVKSKGLALKANVVEKKEDIDDDDEGSTVDDSELKEALALITRYYGKMSRRLYKNNFTGKKVNNHSKNVVQDKKNSAPFSKPDSQRIEKHQCWECRGFCHFQYECANLKKKNKSQKATWEDSDDEGSDEPPSHTRIMVIHSSVKKFMCLTTSHVRQTSEAMKKLQSEVHKLTRENKMLIEQSTPSFTVEKDNELDTAKARTSILEGSVKLAKQDGLEKTQTIECLRSELFSTQKLLTKQNKEILKLKSEVSRLMTNI</sequence>
<accession>A0A9N7MQ64</accession>
<keyword evidence="1" id="KW-0175">Coiled coil</keyword>
<evidence type="ECO:0000313" key="3">
    <source>
        <dbReference type="EMBL" id="CAA0811509.1"/>
    </source>
</evidence>
<dbReference type="Proteomes" id="UP001153555">
    <property type="component" value="Unassembled WGS sequence"/>
</dbReference>
<dbReference type="AlphaFoldDB" id="A0A9N7MQ64"/>
<dbReference type="OrthoDB" id="1738629at2759"/>
<organism evidence="3 4">
    <name type="scientific">Striga hermonthica</name>
    <name type="common">Purple witchweed</name>
    <name type="synonym">Buchnera hermonthica</name>
    <dbReference type="NCBI Taxonomy" id="68872"/>
    <lineage>
        <taxon>Eukaryota</taxon>
        <taxon>Viridiplantae</taxon>
        <taxon>Streptophyta</taxon>
        <taxon>Embryophyta</taxon>
        <taxon>Tracheophyta</taxon>
        <taxon>Spermatophyta</taxon>
        <taxon>Magnoliopsida</taxon>
        <taxon>eudicotyledons</taxon>
        <taxon>Gunneridae</taxon>
        <taxon>Pentapetalae</taxon>
        <taxon>asterids</taxon>
        <taxon>lamiids</taxon>
        <taxon>Lamiales</taxon>
        <taxon>Orobanchaceae</taxon>
        <taxon>Buchnereae</taxon>
        <taxon>Striga</taxon>
    </lineage>
</organism>
<proteinExistence type="predicted"/>
<feature type="non-terminal residue" evidence="3">
    <location>
        <position position="291"/>
    </location>
</feature>
<comment type="caution">
    <text evidence="3">The sequence shown here is derived from an EMBL/GenBank/DDBJ whole genome shotgun (WGS) entry which is preliminary data.</text>
</comment>
<dbReference type="EMBL" id="CACSLK010008833">
    <property type="protein sequence ID" value="CAA0811509.1"/>
    <property type="molecule type" value="Genomic_DNA"/>
</dbReference>
<gene>
    <name evidence="3" type="ORF">SHERM_12566</name>
</gene>
<feature type="coiled-coil region" evidence="1">
    <location>
        <begin position="188"/>
        <end position="215"/>
    </location>
</feature>
<protein>
    <submittedName>
        <fullName evidence="3">Uncharacterized protein</fullName>
    </submittedName>
</protein>
<evidence type="ECO:0000313" key="4">
    <source>
        <dbReference type="Proteomes" id="UP001153555"/>
    </source>
</evidence>
<evidence type="ECO:0000256" key="1">
    <source>
        <dbReference type="SAM" id="Coils"/>
    </source>
</evidence>
<keyword evidence="4" id="KW-1185">Reference proteome</keyword>
<feature type="region of interest" description="Disordered" evidence="2">
    <location>
        <begin position="148"/>
        <end position="167"/>
    </location>
</feature>
<evidence type="ECO:0000256" key="2">
    <source>
        <dbReference type="SAM" id="MobiDB-lite"/>
    </source>
</evidence>
<name>A0A9N7MQ64_STRHE</name>